<accession>A0A7N0V4X4</accession>
<sequence>MDQDIDLNPNNNPLSPLPETPWSEIDAHLPQSESPHLPEIDLNLPLHDDELQNETNHTASFDLNNSDLNSFHTSKQSFEYHDGDVDDEQDDDHNQMNLYHHSSKPHFRI</sequence>
<protein>
    <submittedName>
        <fullName evidence="2">Uncharacterized protein</fullName>
    </submittedName>
</protein>
<evidence type="ECO:0000256" key="1">
    <source>
        <dbReference type="SAM" id="MobiDB-lite"/>
    </source>
</evidence>
<dbReference type="EnsemblPlants" id="Kaladp0098s0264.1.v1.1">
    <property type="protein sequence ID" value="Kaladp0098s0264.1.v1.1"/>
    <property type="gene ID" value="Kaladp0098s0264.v1.1"/>
</dbReference>
<reference evidence="2" key="1">
    <citation type="submission" date="2021-01" db="UniProtKB">
        <authorList>
            <consortium name="EnsemblPlants"/>
        </authorList>
    </citation>
    <scope>IDENTIFICATION</scope>
</reference>
<dbReference type="Gramene" id="Kaladp0098s0264.1.v1.1">
    <property type="protein sequence ID" value="Kaladp0098s0264.1.v1.1"/>
    <property type="gene ID" value="Kaladp0098s0264.v1.1"/>
</dbReference>
<feature type="region of interest" description="Disordered" evidence="1">
    <location>
        <begin position="1"/>
        <end position="109"/>
    </location>
</feature>
<proteinExistence type="predicted"/>
<evidence type="ECO:0000313" key="2">
    <source>
        <dbReference type="EnsemblPlants" id="Kaladp0098s0264.1.v1.1"/>
    </source>
</evidence>
<keyword evidence="3" id="KW-1185">Reference proteome</keyword>
<name>A0A7N0V4X4_KALFE</name>
<feature type="compositionally biased region" description="Polar residues" evidence="1">
    <location>
        <begin position="53"/>
        <end position="77"/>
    </location>
</feature>
<dbReference type="Proteomes" id="UP000594263">
    <property type="component" value="Unplaced"/>
</dbReference>
<organism evidence="2 3">
    <name type="scientific">Kalanchoe fedtschenkoi</name>
    <name type="common">Lavender scallops</name>
    <name type="synonym">South American air plant</name>
    <dbReference type="NCBI Taxonomy" id="63787"/>
    <lineage>
        <taxon>Eukaryota</taxon>
        <taxon>Viridiplantae</taxon>
        <taxon>Streptophyta</taxon>
        <taxon>Embryophyta</taxon>
        <taxon>Tracheophyta</taxon>
        <taxon>Spermatophyta</taxon>
        <taxon>Magnoliopsida</taxon>
        <taxon>eudicotyledons</taxon>
        <taxon>Gunneridae</taxon>
        <taxon>Pentapetalae</taxon>
        <taxon>Saxifragales</taxon>
        <taxon>Crassulaceae</taxon>
        <taxon>Kalanchoe</taxon>
    </lineage>
</organism>
<dbReference type="AlphaFoldDB" id="A0A7N0V4X4"/>
<evidence type="ECO:0000313" key="3">
    <source>
        <dbReference type="Proteomes" id="UP000594263"/>
    </source>
</evidence>